<dbReference type="GO" id="GO:0005829">
    <property type="term" value="C:cytosol"/>
    <property type="evidence" value="ECO:0007669"/>
    <property type="project" value="TreeGrafter"/>
</dbReference>
<dbReference type="InterPro" id="IPR050858">
    <property type="entry name" value="Mal-CoA-ACP_Trans/PKS_FabD"/>
</dbReference>
<feature type="domain" description="Malonyl-CoA:ACP transacylase (MAT)" evidence="5">
    <location>
        <begin position="20"/>
        <end position="329"/>
    </location>
</feature>
<dbReference type="InterPro" id="IPR001227">
    <property type="entry name" value="Ac_transferase_dom_sf"/>
</dbReference>
<dbReference type="Gene3D" id="3.30.70.250">
    <property type="entry name" value="Malonyl-CoA ACP transacylase, ACP-binding"/>
    <property type="match status" value="1"/>
</dbReference>
<dbReference type="InterPro" id="IPR014043">
    <property type="entry name" value="Acyl_transferase_dom"/>
</dbReference>
<dbReference type="SUPFAM" id="SSF52151">
    <property type="entry name" value="FabD/lysophospholipase-like"/>
    <property type="match status" value="1"/>
</dbReference>
<evidence type="ECO:0000256" key="3">
    <source>
        <dbReference type="ARBA" id="ARBA00023315"/>
    </source>
</evidence>
<dbReference type="RefSeq" id="WP_067230795.1">
    <property type="nucleotide sequence ID" value="NZ_KQ948550.1"/>
</dbReference>
<dbReference type="Proteomes" id="UP000053271">
    <property type="component" value="Unassembled WGS sequence"/>
</dbReference>
<evidence type="ECO:0000256" key="4">
    <source>
        <dbReference type="ARBA" id="ARBA00048462"/>
    </source>
</evidence>
<dbReference type="PANTHER" id="PTHR42681:SF1">
    <property type="entry name" value="MALONYL-COA-ACYL CARRIER PROTEIN TRANSACYLASE, MITOCHONDRIAL"/>
    <property type="match status" value="1"/>
</dbReference>
<dbReference type="GO" id="GO:0004314">
    <property type="term" value="F:[acyl-carrier-protein] S-malonyltransferase activity"/>
    <property type="evidence" value="ECO:0007669"/>
    <property type="project" value="UniProtKB-EC"/>
</dbReference>
<dbReference type="Gene3D" id="3.40.366.10">
    <property type="entry name" value="Malonyl-Coenzyme A Acyl Carrier Protein, domain 2"/>
    <property type="match status" value="1"/>
</dbReference>
<sequence>MSAPGTPLGQVLSQRPYAALFPGAGTQRPGMAARLLAHSPAARELLDRLEAACGLPLRDICRDGSPRQLRSVELAYPAVFVTGLLAFSALVEHQGAAWRPPALVGGHSLGHFTALVCAGALTAEDALEFVRERARLMEAEATRRPGGMLSVVGADHDRVARTCARCPEELGVLTIGCRNGARHLVVSGDRAAVLWLREHADVLEAEKVTDVRTGLAAHSSLMAPVRDRLRAPAGRLAVSQPKVSVVSNLTGRPLTDADDIRAELADHVAAQVRWDLCLEGVTERGAHVVLDLGPGQAMASLARSHGLRAAAVNSMEPLPAVLAAPVRPAEELVQ</sequence>
<comment type="caution">
    <text evidence="6">The sequence shown here is derived from an EMBL/GenBank/DDBJ whole genome shotgun (WGS) entry which is preliminary data.</text>
</comment>
<dbReference type="SUPFAM" id="SSF55048">
    <property type="entry name" value="Probable ACP-binding domain of malonyl-CoA ACP transacylase"/>
    <property type="match status" value="1"/>
</dbReference>
<proteinExistence type="predicted"/>
<dbReference type="PANTHER" id="PTHR42681">
    <property type="entry name" value="MALONYL-COA-ACYL CARRIER PROTEIN TRANSACYLASE, MITOCHONDRIAL"/>
    <property type="match status" value="1"/>
</dbReference>
<keyword evidence="7" id="KW-1185">Reference proteome</keyword>
<evidence type="ECO:0000259" key="5">
    <source>
        <dbReference type="SMART" id="SM00827"/>
    </source>
</evidence>
<name>A0A101R144_9ACTN</name>
<dbReference type="STRING" id="68231.AQJ30_08975"/>
<gene>
    <name evidence="6" type="ORF">AQJ30_08975</name>
</gene>
<dbReference type="EC" id="2.3.1.39" evidence="1"/>
<dbReference type="InterPro" id="IPR016036">
    <property type="entry name" value="Malonyl_transacylase_ACP-bd"/>
</dbReference>
<keyword evidence="2" id="KW-0808">Transferase</keyword>
<organism evidence="6 7">
    <name type="scientific">Streptomyces longwoodensis</name>
    <dbReference type="NCBI Taxonomy" id="68231"/>
    <lineage>
        <taxon>Bacteria</taxon>
        <taxon>Bacillati</taxon>
        <taxon>Actinomycetota</taxon>
        <taxon>Actinomycetes</taxon>
        <taxon>Kitasatosporales</taxon>
        <taxon>Streptomycetaceae</taxon>
        <taxon>Streptomyces</taxon>
    </lineage>
</organism>
<dbReference type="Pfam" id="PF00698">
    <property type="entry name" value="Acyl_transf_1"/>
    <property type="match status" value="1"/>
</dbReference>
<dbReference type="EMBL" id="LMWS01000010">
    <property type="protein sequence ID" value="KUN39784.1"/>
    <property type="molecule type" value="Genomic_DNA"/>
</dbReference>
<protein>
    <recommendedName>
        <fullName evidence="1">[acyl-carrier-protein] S-malonyltransferase</fullName>
        <ecNumber evidence="1">2.3.1.39</ecNumber>
    </recommendedName>
</protein>
<dbReference type="SMART" id="SM00827">
    <property type="entry name" value="PKS_AT"/>
    <property type="match status" value="1"/>
</dbReference>
<dbReference type="InterPro" id="IPR016035">
    <property type="entry name" value="Acyl_Trfase/lysoPLipase"/>
</dbReference>
<evidence type="ECO:0000256" key="2">
    <source>
        <dbReference type="ARBA" id="ARBA00022679"/>
    </source>
</evidence>
<dbReference type="AlphaFoldDB" id="A0A101R144"/>
<dbReference type="GeneID" id="91424734"/>
<accession>A0A101R144</accession>
<dbReference type="GO" id="GO:0006633">
    <property type="term" value="P:fatty acid biosynthetic process"/>
    <property type="evidence" value="ECO:0007669"/>
    <property type="project" value="TreeGrafter"/>
</dbReference>
<evidence type="ECO:0000313" key="7">
    <source>
        <dbReference type="Proteomes" id="UP000053271"/>
    </source>
</evidence>
<keyword evidence="3" id="KW-0012">Acyltransferase</keyword>
<evidence type="ECO:0000313" key="6">
    <source>
        <dbReference type="EMBL" id="KUN39784.1"/>
    </source>
</evidence>
<evidence type="ECO:0000256" key="1">
    <source>
        <dbReference type="ARBA" id="ARBA00013258"/>
    </source>
</evidence>
<reference evidence="6 7" key="1">
    <citation type="submission" date="2015-10" db="EMBL/GenBank/DDBJ databases">
        <title>Draft genome sequence of Streptomyces longwoodensis DSM 41677, type strain for the species Streptomyces longwoodensis.</title>
        <authorList>
            <person name="Ruckert C."/>
            <person name="Winkler A."/>
            <person name="Kalinowski J."/>
            <person name="Kampfer P."/>
            <person name="Glaeser S."/>
        </authorList>
    </citation>
    <scope>NUCLEOTIDE SEQUENCE [LARGE SCALE GENOMIC DNA]</scope>
    <source>
        <strain evidence="6 7">DSM 41677</strain>
    </source>
</reference>
<comment type="catalytic activity">
    <reaction evidence="4">
        <text>holo-[ACP] + malonyl-CoA = malonyl-[ACP] + CoA</text>
        <dbReference type="Rhea" id="RHEA:41792"/>
        <dbReference type="Rhea" id="RHEA-COMP:9623"/>
        <dbReference type="Rhea" id="RHEA-COMP:9685"/>
        <dbReference type="ChEBI" id="CHEBI:57287"/>
        <dbReference type="ChEBI" id="CHEBI:57384"/>
        <dbReference type="ChEBI" id="CHEBI:64479"/>
        <dbReference type="ChEBI" id="CHEBI:78449"/>
        <dbReference type="EC" id="2.3.1.39"/>
    </reaction>
</comment>